<comment type="caution">
    <text evidence="5">The sequence shown here is derived from an EMBL/GenBank/DDBJ whole genome shotgun (WGS) entry which is preliminary data.</text>
</comment>
<keyword evidence="2" id="KW-0732">Signal</keyword>
<dbReference type="Proteomes" id="UP001054902">
    <property type="component" value="Unassembled WGS sequence"/>
</dbReference>
<evidence type="ECO:0000313" key="6">
    <source>
        <dbReference type="Proteomes" id="UP001054902"/>
    </source>
</evidence>
<feature type="domain" description="Asl1-like glycosyl hydrolase catalytic" evidence="3">
    <location>
        <begin position="667"/>
        <end position="896"/>
    </location>
</feature>
<dbReference type="InterPro" id="IPR024655">
    <property type="entry name" value="Asl1_glyco_hydro_catalytic"/>
</dbReference>
<dbReference type="EMBL" id="BLLK01000038">
    <property type="protein sequence ID" value="GFH49992.1"/>
    <property type="molecule type" value="Genomic_DNA"/>
</dbReference>
<evidence type="ECO:0000313" key="4">
    <source>
        <dbReference type="EMBL" id="GFH49990.1"/>
    </source>
</evidence>
<dbReference type="Gene3D" id="3.20.20.80">
    <property type="entry name" value="Glycosidases"/>
    <property type="match status" value="1"/>
</dbReference>
<evidence type="ECO:0000259" key="3">
    <source>
        <dbReference type="Pfam" id="PF11790"/>
    </source>
</evidence>
<feature type="compositionally biased region" description="Low complexity" evidence="1">
    <location>
        <begin position="212"/>
        <end position="233"/>
    </location>
</feature>
<feature type="compositionally biased region" description="Polar residues" evidence="1">
    <location>
        <begin position="195"/>
        <end position="209"/>
    </location>
</feature>
<feature type="region of interest" description="Disordered" evidence="1">
    <location>
        <begin position="191"/>
        <end position="234"/>
    </location>
</feature>
<dbReference type="InterPro" id="IPR017853">
    <property type="entry name" value="GH"/>
</dbReference>
<gene>
    <name evidence="4" type="ORF">CTEN210_06466</name>
    <name evidence="5" type="ORF">CTEN210_06468</name>
</gene>
<accession>A0AAD3CPW6</accession>
<evidence type="ECO:0000256" key="1">
    <source>
        <dbReference type="SAM" id="MobiDB-lite"/>
    </source>
</evidence>
<protein>
    <recommendedName>
        <fullName evidence="3">Asl1-like glycosyl hydrolase catalytic domain-containing protein</fullName>
    </recommendedName>
</protein>
<proteinExistence type="predicted"/>
<dbReference type="Gene3D" id="2.60.120.260">
    <property type="entry name" value="Galactose-binding domain-like"/>
    <property type="match status" value="1"/>
</dbReference>
<evidence type="ECO:0000256" key="2">
    <source>
        <dbReference type="SAM" id="SignalP"/>
    </source>
</evidence>
<sequence length="1051" mass="116514">MKLLSSLSLTIVLTGGQFTFTETTPLQAQPCSYGKEIINGEVVCRCAPDEVRFSINLVTDNYPQETEWTISTCDGDEMIQGSYASKNTEHSDSYCLAGDQAYTFEIIDTYGDGICCGYGGGNYALYVEGLEVFRSEGTFGSSEVTKVNGDCTASLASPSISPVASLVTDETSVPSFSSHMPSLILSNSPSLNKSGLPSSIPTSLPSNEYTKLPSLTPSNSPSLQNSNEPSSSPFGGFTLMEIKPLQAQPCSYGKETFNGEVVCRCAPDEVRFSVNLVTDNYPQETKWTLSTCEGDEILQSSYASRNTEHNDSYCIAGDQAYTFEIIDTYGDGICCGYGEGNYTLFVDGIELFRSEGAFRSREVTKVNGDCSSHSERPNEAPSTIPSVKTRIDLPTTSPTNSLIPSMKPSISHIPSKIPTLLPSNTLSLFPSSAPSPTTELFGTTCIDDESYEFTLSNGNTADCTWFLHYNPLIAFRRNMYCNGNTLLRCKKSCGRCSSDEIPLDDENFQFIIDGELQTCSWISDSSNSDMYNVLSRQKSYCQQSYNGVLIADKCKLSCYEAAVLPKKGLLMNKNAAKKGASHFGGFISWYANYKQEPYEGTFHREFIDQHGIEFVPMFAQNWLDHPDGTKRCFYEDYDVNGYVLQRNDDFPVCTQQDAITILQESKAKSSPNSIPMTYVMGWNEQYINPSTKMTPKHMAYYYAKYLQPAAKASGLKIVSPTLHGGSVAWFAEFLDHCYKAKGDAQNPCDIFSMEKFAIHTYDCRYDLWTNWYSGNGSRLVKKLVNELEARLGNVENWENYVLARPLWITETSCFNERTSPSFNFDNSYETPKANAKEQCERITGQSQSIHGDGSLVAMENISTIERYAWWTTWHTKMKPHYLTYKDGTITQVGEAYKRIGDSSVNCEYPGTKVFADDISVVITSPATLLDCQVTNTKMVKLMKLGGSATFTVNVPLDGNYAINVSYISEEPRNLKVKVNKNAVDPNDVFAKTFNFYSTGDNSWCEGGTGSTHVVPLELKKFKAGSNTITFGNDGDEDSPVIEWIALVPKQD</sequence>
<dbReference type="EMBL" id="BLLK01000038">
    <property type="protein sequence ID" value="GFH49990.1"/>
    <property type="molecule type" value="Genomic_DNA"/>
</dbReference>
<reference evidence="5 6" key="2">
    <citation type="journal article" date="2021" name="Sci. Rep.">
        <title>The genome of the diatom Chaetoceros tenuissimus carries an ancient integrated fragment of an extant virus.</title>
        <authorList>
            <person name="Hongo Y."/>
            <person name="Kimura K."/>
            <person name="Takaki Y."/>
            <person name="Yoshida Y."/>
            <person name="Baba S."/>
            <person name="Kobayashi G."/>
            <person name="Nagasaki K."/>
            <person name="Hano T."/>
            <person name="Tomaru Y."/>
        </authorList>
    </citation>
    <scope>NUCLEOTIDE SEQUENCE [LARGE SCALE GENOMIC DNA]</scope>
    <source>
        <strain evidence="5 6">NIES-3715</strain>
    </source>
</reference>
<reference evidence="5" key="1">
    <citation type="submission" date="2020-02" db="EMBL/GenBank/DDBJ databases">
        <authorList>
            <person name="Hongo Y."/>
            <person name="Kimura K."/>
            <person name="Takaki Y."/>
            <person name="Tomaru Y."/>
        </authorList>
    </citation>
    <scope>NUCLEOTIDE SEQUENCE</scope>
    <source>
        <strain evidence="5">NIES-3715</strain>
    </source>
</reference>
<feature type="chain" id="PRO_5042440941" description="Asl1-like glycosyl hydrolase catalytic domain-containing protein" evidence="2">
    <location>
        <begin position="24"/>
        <end position="1051"/>
    </location>
</feature>
<feature type="signal peptide" evidence="2">
    <location>
        <begin position="1"/>
        <end position="23"/>
    </location>
</feature>
<dbReference type="Pfam" id="PF11790">
    <property type="entry name" value="Glyco_hydro_cc"/>
    <property type="match status" value="1"/>
</dbReference>
<name>A0AAD3CPW6_9STRA</name>
<dbReference type="AlphaFoldDB" id="A0AAD3CPW6"/>
<dbReference type="SUPFAM" id="SSF51445">
    <property type="entry name" value="(Trans)glycosidases"/>
    <property type="match status" value="1"/>
</dbReference>
<feature type="region of interest" description="Disordered" evidence="1">
    <location>
        <begin position="368"/>
        <end position="391"/>
    </location>
</feature>
<organism evidence="5 6">
    <name type="scientific">Chaetoceros tenuissimus</name>
    <dbReference type="NCBI Taxonomy" id="426638"/>
    <lineage>
        <taxon>Eukaryota</taxon>
        <taxon>Sar</taxon>
        <taxon>Stramenopiles</taxon>
        <taxon>Ochrophyta</taxon>
        <taxon>Bacillariophyta</taxon>
        <taxon>Coscinodiscophyceae</taxon>
        <taxon>Chaetocerotophycidae</taxon>
        <taxon>Chaetocerotales</taxon>
        <taxon>Chaetocerotaceae</taxon>
        <taxon>Chaetoceros</taxon>
    </lineage>
</organism>
<evidence type="ECO:0000313" key="5">
    <source>
        <dbReference type="EMBL" id="GFH49992.1"/>
    </source>
</evidence>
<keyword evidence="6" id="KW-1185">Reference proteome</keyword>